<evidence type="ECO:0000313" key="2">
    <source>
        <dbReference type="EnsemblMetazoa" id="CLYHEMP013598.21"/>
    </source>
</evidence>
<protein>
    <recommendedName>
        <fullName evidence="1">DZIP3-like HEPN domain-containing protein</fullName>
    </recommendedName>
</protein>
<name>A0A7M5WV78_9CNID</name>
<organism evidence="2 3">
    <name type="scientific">Clytia hemisphaerica</name>
    <dbReference type="NCBI Taxonomy" id="252671"/>
    <lineage>
        <taxon>Eukaryota</taxon>
        <taxon>Metazoa</taxon>
        <taxon>Cnidaria</taxon>
        <taxon>Hydrozoa</taxon>
        <taxon>Hydroidolina</taxon>
        <taxon>Leptothecata</taxon>
        <taxon>Obeliida</taxon>
        <taxon>Clytiidae</taxon>
        <taxon>Clytia</taxon>
    </lineage>
</organism>
<keyword evidence="3" id="KW-1185">Reference proteome</keyword>
<dbReference type="Pfam" id="PF18738">
    <property type="entry name" value="HEPN_DZIP3"/>
    <property type="match status" value="1"/>
</dbReference>
<dbReference type="EnsemblMetazoa" id="CLYHEMT013598.21">
    <property type="protein sequence ID" value="CLYHEMP013598.21"/>
    <property type="gene ID" value="CLYHEMG013598"/>
</dbReference>
<dbReference type="Proteomes" id="UP000594262">
    <property type="component" value="Unplaced"/>
</dbReference>
<evidence type="ECO:0000259" key="1">
    <source>
        <dbReference type="Pfam" id="PF18738"/>
    </source>
</evidence>
<dbReference type="AlphaFoldDB" id="A0A7M5WV78"/>
<feature type="domain" description="DZIP3-like HEPN" evidence="1">
    <location>
        <begin position="10"/>
        <end position="109"/>
    </location>
</feature>
<proteinExistence type="predicted"/>
<dbReference type="InterPro" id="IPR041249">
    <property type="entry name" value="HEPN_DZIP3"/>
</dbReference>
<evidence type="ECO:0000313" key="3">
    <source>
        <dbReference type="Proteomes" id="UP000594262"/>
    </source>
</evidence>
<sequence>YTGLPTCPKQLYQIFVQCKQDNKHELNKVLKKEQWQILCPQNGSSNPEDWDITLLIAVLRSVAVVGLQPAGGWKIKSLQSNDQSIGAFLFLIRNLRNDLIHGSVNAVPNLQQAFQTTEI</sequence>
<reference evidence="2" key="1">
    <citation type="submission" date="2021-01" db="UniProtKB">
        <authorList>
            <consortium name="EnsemblMetazoa"/>
        </authorList>
    </citation>
    <scope>IDENTIFICATION</scope>
</reference>
<dbReference type="OrthoDB" id="8123811at2759"/>
<accession>A0A7M5WV78</accession>